<dbReference type="InterPro" id="IPR011006">
    <property type="entry name" value="CheY-like_superfamily"/>
</dbReference>
<dbReference type="Pfam" id="PF08448">
    <property type="entry name" value="PAS_4"/>
    <property type="match status" value="1"/>
</dbReference>
<dbReference type="InterPro" id="IPR003594">
    <property type="entry name" value="HATPase_dom"/>
</dbReference>
<dbReference type="SMART" id="SM00091">
    <property type="entry name" value="PAS"/>
    <property type="match status" value="2"/>
</dbReference>
<name>A0A7G7WA14_9BACT</name>
<dbReference type="NCBIfam" id="TIGR00229">
    <property type="entry name" value="sensory_box"/>
    <property type="match status" value="1"/>
</dbReference>
<dbReference type="SUPFAM" id="SSF55785">
    <property type="entry name" value="PYP-like sensor domain (PAS domain)"/>
    <property type="match status" value="1"/>
</dbReference>
<dbReference type="SUPFAM" id="SSF47226">
    <property type="entry name" value="Histidine-containing phosphotransfer domain, HPT domain"/>
    <property type="match status" value="1"/>
</dbReference>
<dbReference type="PROSITE" id="PS50894">
    <property type="entry name" value="HPT"/>
    <property type="match status" value="1"/>
</dbReference>
<keyword evidence="8" id="KW-0547">Nucleotide-binding</keyword>
<evidence type="ECO:0000256" key="11">
    <source>
        <dbReference type="ARBA" id="ARBA00022989"/>
    </source>
</evidence>
<evidence type="ECO:0000256" key="8">
    <source>
        <dbReference type="ARBA" id="ARBA00022741"/>
    </source>
</evidence>
<dbReference type="SUPFAM" id="SSF47384">
    <property type="entry name" value="Homodimeric domain of signal transducing histidine kinase"/>
    <property type="match status" value="1"/>
</dbReference>
<dbReference type="GO" id="GO:0000155">
    <property type="term" value="F:phosphorelay sensor kinase activity"/>
    <property type="evidence" value="ECO:0007669"/>
    <property type="project" value="InterPro"/>
</dbReference>
<dbReference type="CDD" id="cd00082">
    <property type="entry name" value="HisKA"/>
    <property type="match status" value="1"/>
</dbReference>
<dbReference type="EC" id="2.7.13.3" evidence="3"/>
<protein>
    <recommendedName>
        <fullName evidence="3">histidine kinase</fullName>
        <ecNumber evidence="3">2.7.13.3</ecNumber>
    </recommendedName>
</protein>
<dbReference type="InterPro" id="IPR004358">
    <property type="entry name" value="Sig_transdc_His_kin-like_C"/>
</dbReference>
<dbReference type="PANTHER" id="PTHR45339:SF1">
    <property type="entry name" value="HYBRID SIGNAL TRANSDUCTION HISTIDINE KINASE J"/>
    <property type="match status" value="1"/>
</dbReference>
<evidence type="ECO:0000256" key="15">
    <source>
        <dbReference type="PROSITE-ProRule" id="PRU00169"/>
    </source>
</evidence>
<dbReference type="Gene3D" id="1.10.287.130">
    <property type="match status" value="1"/>
</dbReference>
<keyword evidence="4" id="KW-1003">Cell membrane</keyword>
<reference evidence="20 21" key="1">
    <citation type="submission" date="2020-08" db="EMBL/GenBank/DDBJ databases">
        <title>Hymenobacter sp. S2-20-2 genome sequencing.</title>
        <authorList>
            <person name="Jin L."/>
        </authorList>
    </citation>
    <scope>NUCLEOTIDE SEQUENCE [LARGE SCALE GENOMIC DNA]</scope>
    <source>
        <strain evidence="20 21">S2-20-2</strain>
    </source>
</reference>
<keyword evidence="11" id="KW-1133">Transmembrane helix</keyword>
<dbReference type="PROSITE" id="PS50113">
    <property type="entry name" value="PAC"/>
    <property type="match status" value="1"/>
</dbReference>
<dbReference type="Gene3D" id="3.30.565.10">
    <property type="entry name" value="Histidine kinase-like ATPase, C-terminal domain"/>
    <property type="match status" value="1"/>
</dbReference>
<evidence type="ECO:0000259" key="18">
    <source>
        <dbReference type="PROSITE" id="PS50113"/>
    </source>
</evidence>
<organism evidence="20 21">
    <name type="scientific">Hymenobacter sediminicola</name>
    <dbReference type="NCBI Taxonomy" id="2761579"/>
    <lineage>
        <taxon>Bacteria</taxon>
        <taxon>Pseudomonadati</taxon>
        <taxon>Bacteroidota</taxon>
        <taxon>Cytophagia</taxon>
        <taxon>Cytophagales</taxon>
        <taxon>Hymenobacteraceae</taxon>
        <taxon>Hymenobacter</taxon>
    </lineage>
</organism>
<evidence type="ECO:0000256" key="1">
    <source>
        <dbReference type="ARBA" id="ARBA00000085"/>
    </source>
</evidence>
<dbReference type="KEGG" id="hsk:H4317_05205"/>
<keyword evidence="12" id="KW-0902">Two-component regulatory system</keyword>
<proteinExistence type="predicted"/>
<evidence type="ECO:0000256" key="12">
    <source>
        <dbReference type="ARBA" id="ARBA00023012"/>
    </source>
</evidence>
<dbReference type="Gene3D" id="3.30.450.20">
    <property type="entry name" value="PAS domain"/>
    <property type="match status" value="1"/>
</dbReference>
<dbReference type="AlphaFoldDB" id="A0A7G7WA14"/>
<dbReference type="CDD" id="cd00130">
    <property type="entry name" value="PAS"/>
    <property type="match status" value="1"/>
</dbReference>
<keyword evidence="13" id="KW-0472">Membrane</keyword>
<dbReference type="SMART" id="SM00448">
    <property type="entry name" value="REC"/>
    <property type="match status" value="1"/>
</dbReference>
<evidence type="ECO:0000256" key="10">
    <source>
        <dbReference type="ARBA" id="ARBA00022840"/>
    </source>
</evidence>
<dbReference type="Pfam" id="PF00072">
    <property type="entry name" value="Response_reg"/>
    <property type="match status" value="1"/>
</dbReference>
<keyword evidence="21" id="KW-1185">Reference proteome</keyword>
<evidence type="ECO:0000256" key="5">
    <source>
        <dbReference type="ARBA" id="ARBA00022553"/>
    </source>
</evidence>
<keyword evidence="7" id="KW-0812">Transmembrane</keyword>
<comment type="catalytic activity">
    <reaction evidence="1">
        <text>ATP + protein L-histidine = ADP + protein N-phospho-L-histidine.</text>
        <dbReference type="EC" id="2.7.13.3"/>
    </reaction>
</comment>
<dbReference type="Gene3D" id="1.20.120.160">
    <property type="entry name" value="HPT domain"/>
    <property type="match status" value="1"/>
</dbReference>
<evidence type="ECO:0000259" key="19">
    <source>
        <dbReference type="PROSITE" id="PS50894"/>
    </source>
</evidence>
<accession>A0A7G7WA14</accession>
<evidence type="ECO:0000256" key="9">
    <source>
        <dbReference type="ARBA" id="ARBA00022777"/>
    </source>
</evidence>
<dbReference type="InterPro" id="IPR003661">
    <property type="entry name" value="HisK_dim/P_dom"/>
</dbReference>
<dbReference type="InterPro" id="IPR008207">
    <property type="entry name" value="Sig_transdc_His_kin_Hpt_dom"/>
</dbReference>
<dbReference type="InterPro" id="IPR036641">
    <property type="entry name" value="HPT_dom_sf"/>
</dbReference>
<feature type="modified residue" description="Phosphohistidine" evidence="14">
    <location>
        <position position="680"/>
    </location>
</feature>
<keyword evidence="6" id="KW-0808">Transferase</keyword>
<dbReference type="CDD" id="cd17546">
    <property type="entry name" value="REC_hyHK_CKI1_RcsC-like"/>
    <property type="match status" value="1"/>
</dbReference>
<evidence type="ECO:0000256" key="2">
    <source>
        <dbReference type="ARBA" id="ARBA00004651"/>
    </source>
</evidence>
<dbReference type="InterPro" id="IPR001789">
    <property type="entry name" value="Sig_transdc_resp-reg_receiver"/>
</dbReference>
<sequence>MSAASSPAASSDLLAMQLLAQNPSPILHLTATGDVQYANPAAEALLQQFSPTERPMQLQRLAALTSPVGQPLPEIVLAGQYFSVAMVPAAHGAGTLYLTDATASYLKDQRAFFETVFHHLPTGVAIFDAQHRFQYVNPAAIRNAEIREWIIGKNNFEYCLHRNHPLDMAVERKRQFERAVQQRAEVTWEETIQSPTGPRHWLRLYHPVFGPDGELRMLVGSSADITDRYLAEQELERAKQVAEASVRARETFLSNMSHEIRTPMNGVLGMAGLLARTELSAQQQEYVSIIRNSGNHLLSVLNDVLDVAKITSGKLEMEHTPFDLANVIRIATQTQAFRATEKGIRFLLHPLQLPAQPVLGDPHRLSQVLLNLLSNAIKFTQQGEVALLVRCQAETESALTVQFQVSDTGVGVPAHKQEAIFDSFSQAYADTTRNFGGTGLGLTISSSLVEQLGGNLVVCSVPGEGSTFSFSLTFAKAAATQAVPDAHSLAATDAELVRGWRVLLVEDHDINRLLAQLVLEHYGVLVDAAISGAAALQLFEQHRYECILMDIQMPDMSGLDVTAAMRRHTEAARATTPIIAFTANAFRADNEKYLAAGMDDCMTKPFDEAELLRKMLALHRPSNAAAPLFDLSDLHQMAHGNPAFVRRILEAFMQQTPTLLAQLEQAVAAAAWPAAAACAHKLKPSLKLLRCLKLLEATQLLETKPATEAHKSAAQHLISTLPRLLTQLQKHLATDAMPN</sequence>
<dbReference type="InterPro" id="IPR036097">
    <property type="entry name" value="HisK_dim/P_sf"/>
</dbReference>
<evidence type="ECO:0000256" key="7">
    <source>
        <dbReference type="ARBA" id="ARBA00022692"/>
    </source>
</evidence>
<evidence type="ECO:0000259" key="16">
    <source>
        <dbReference type="PROSITE" id="PS50109"/>
    </source>
</evidence>
<dbReference type="InterPro" id="IPR035965">
    <property type="entry name" value="PAS-like_dom_sf"/>
</dbReference>
<dbReference type="FunFam" id="3.30.565.10:FF:000010">
    <property type="entry name" value="Sensor histidine kinase RcsC"/>
    <property type="match status" value="1"/>
</dbReference>
<dbReference type="PROSITE" id="PS50109">
    <property type="entry name" value="HIS_KIN"/>
    <property type="match status" value="1"/>
</dbReference>
<dbReference type="InterPro" id="IPR000700">
    <property type="entry name" value="PAS-assoc_C"/>
</dbReference>
<evidence type="ECO:0000256" key="6">
    <source>
        <dbReference type="ARBA" id="ARBA00022679"/>
    </source>
</evidence>
<dbReference type="PANTHER" id="PTHR45339">
    <property type="entry name" value="HYBRID SIGNAL TRANSDUCTION HISTIDINE KINASE J"/>
    <property type="match status" value="1"/>
</dbReference>
<evidence type="ECO:0000256" key="13">
    <source>
        <dbReference type="ARBA" id="ARBA00023136"/>
    </source>
</evidence>
<gene>
    <name evidence="20" type="ORF">H4317_05205</name>
</gene>
<feature type="modified residue" description="4-aspartylphosphate" evidence="15">
    <location>
        <position position="550"/>
    </location>
</feature>
<evidence type="ECO:0000256" key="3">
    <source>
        <dbReference type="ARBA" id="ARBA00012438"/>
    </source>
</evidence>
<dbReference type="Pfam" id="PF00512">
    <property type="entry name" value="HisKA"/>
    <property type="match status" value="1"/>
</dbReference>
<dbReference type="EMBL" id="CP060202">
    <property type="protein sequence ID" value="QNH63207.1"/>
    <property type="molecule type" value="Genomic_DNA"/>
</dbReference>
<dbReference type="SMART" id="SM00388">
    <property type="entry name" value="HisKA"/>
    <property type="match status" value="1"/>
</dbReference>
<evidence type="ECO:0000256" key="4">
    <source>
        <dbReference type="ARBA" id="ARBA00022475"/>
    </source>
</evidence>
<dbReference type="InterPro" id="IPR013656">
    <property type="entry name" value="PAS_4"/>
</dbReference>
<feature type="domain" description="Histidine kinase" evidence="16">
    <location>
        <begin position="255"/>
        <end position="476"/>
    </location>
</feature>
<dbReference type="GO" id="GO:0005524">
    <property type="term" value="F:ATP binding"/>
    <property type="evidence" value="ECO:0007669"/>
    <property type="project" value="UniProtKB-KW"/>
</dbReference>
<dbReference type="SUPFAM" id="SSF52172">
    <property type="entry name" value="CheY-like"/>
    <property type="match status" value="1"/>
</dbReference>
<dbReference type="RefSeq" id="WP_185889088.1">
    <property type="nucleotide sequence ID" value="NZ_CP060202.1"/>
</dbReference>
<evidence type="ECO:0000313" key="20">
    <source>
        <dbReference type="EMBL" id="QNH63207.1"/>
    </source>
</evidence>
<dbReference type="SUPFAM" id="SSF55874">
    <property type="entry name" value="ATPase domain of HSP90 chaperone/DNA topoisomerase II/histidine kinase"/>
    <property type="match status" value="1"/>
</dbReference>
<keyword evidence="5 15" id="KW-0597">Phosphoprotein</keyword>
<keyword evidence="10" id="KW-0067">ATP-binding</keyword>
<keyword evidence="9" id="KW-0418">Kinase</keyword>
<dbReference type="GO" id="GO:0005886">
    <property type="term" value="C:plasma membrane"/>
    <property type="evidence" value="ECO:0007669"/>
    <property type="project" value="UniProtKB-SubCell"/>
</dbReference>
<dbReference type="InterPro" id="IPR036890">
    <property type="entry name" value="HATPase_C_sf"/>
</dbReference>
<evidence type="ECO:0000313" key="21">
    <source>
        <dbReference type="Proteomes" id="UP000515489"/>
    </source>
</evidence>
<dbReference type="SMART" id="SM00387">
    <property type="entry name" value="HATPase_c"/>
    <property type="match status" value="1"/>
</dbReference>
<dbReference type="Pfam" id="PF02518">
    <property type="entry name" value="HATPase_c"/>
    <property type="match status" value="1"/>
</dbReference>
<dbReference type="InterPro" id="IPR000014">
    <property type="entry name" value="PAS"/>
</dbReference>
<dbReference type="Pfam" id="PF01627">
    <property type="entry name" value="Hpt"/>
    <property type="match status" value="1"/>
</dbReference>
<dbReference type="PRINTS" id="PR00344">
    <property type="entry name" value="BCTRLSENSOR"/>
</dbReference>
<dbReference type="InterPro" id="IPR005467">
    <property type="entry name" value="His_kinase_dom"/>
</dbReference>
<comment type="subcellular location">
    <subcellularLocation>
        <location evidence="2">Cell membrane</location>
        <topology evidence="2">Multi-pass membrane protein</topology>
    </subcellularLocation>
</comment>
<evidence type="ECO:0000259" key="17">
    <source>
        <dbReference type="PROSITE" id="PS50110"/>
    </source>
</evidence>
<dbReference type="FunFam" id="1.10.287.130:FF:000004">
    <property type="entry name" value="Ethylene receptor 1"/>
    <property type="match status" value="1"/>
</dbReference>
<dbReference type="Gene3D" id="3.40.50.2300">
    <property type="match status" value="1"/>
</dbReference>
<dbReference type="PROSITE" id="PS50110">
    <property type="entry name" value="RESPONSE_REGULATORY"/>
    <property type="match status" value="1"/>
</dbReference>
<dbReference type="CDD" id="cd16922">
    <property type="entry name" value="HATPase_EvgS-ArcB-TorS-like"/>
    <property type="match status" value="1"/>
</dbReference>
<feature type="domain" description="HPt" evidence="19">
    <location>
        <begin position="641"/>
        <end position="735"/>
    </location>
</feature>
<feature type="domain" description="PAC" evidence="18">
    <location>
        <begin position="186"/>
        <end position="237"/>
    </location>
</feature>
<dbReference type="Proteomes" id="UP000515489">
    <property type="component" value="Chromosome"/>
</dbReference>
<feature type="domain" description="Response regulatory" evidence="17">
    <location>
        <begin position="501"/>
        <end position="619"/>
    </location>
</feature>
<evidence type="ECO:0000256" key="14">
    <source>
        <dbReference type="PROSITE-ProRule" id="PRU00110"/>
    </source>
</evidence>